<dbReference type="EMBL" id="UINC01020355">
    <property type="protein sequence ID" value="SVA85560.1"/>
    <property type="molecule type" value="Genomic_DNA"/>
</dbReference>
<dbReference type="PANTHER" id="PTHR43087:SF1">
    <property type="entry name" value="LAO_AO TRANSPORT SYSTEM ATPASE"/>
    <property type="match status" value="1"/>
</dbReference>
<keyword evidence="3" id="KW-0378">Hydrolase</keyword>
<dbReference type="Gene3D" id="1.20.5.170">
    <property type="match status" value="1"/>
</dbReference>
<dbReference type="InterPro" id="IPR052040">
    <property type="entry name" value="GTPase/Isobutyryl-CoA_mutase"/>
</dbReference>
<name>A0A381Z8J3_9ZZZZ</name>
<feature type="non-terminal residue" evidence="6">
    <location>
        <position position="1"/>
    </location>
</feature>
<dbReference type="NCBIfam" id="TIGR00750">
    <property type="entry name" value="lao"/>
    <property type="match status" value="1"/>
</dbReference>
<sequence>VPEAKASTNIHSIVDRLVAGDRRALAQAITAVENCDGADLIRQLFPLAGGQPVVGITGPSGAGKSTLVNGLTTVYRADEASVGVLAIDPTSPFTGGALLGDRVRMQQHCEDEGVYVRSMATRGAMGGLTAAVYDTLAVLSAAGFDRLLVETVGVGQDEVDVAGVADTTCVVLTPVGGDEIQAIKAGIMEVADIFVLNKSDLPGTDRAEAQLHAWVTQADDGEWAPRVVRTVGSRGDGIDALKAAIGDHEDWYRASGKAEQKRRT</sequence>
<evidence type="ECO:0000313" key="6">
    <source>
        <dbReference type="EMBL" id="SVA85560.1"/>
    </source>
</evidence>
<keyword evidence="4" id="KW-0342">GTP-binding</keyword>
<keyword evidence="5" id="KW-0143">Chaperone</keyword>
<dbReference type="PANTHER" id="PTHR43087">
    <property type="entry name" value="LYSINE/ARGININE/ORNITHINE TRANSPORT SYSTEM KINASE"/>
    <property type="match status" value="1"/>
</dbReference>
<dbReference type="GO" id="GO:0003924">
    <property type="term" value="F:GTPase activity"/>
    <property type="evidence" value="ECO:0007669"/>
    <property type="project" value="InterPro"/>
</dbReference>
<comment type="similarity">
    <text evidence="1">Belongs to the SIMIBI class G3E GTPase family. ArgK/MeaB subfamily.</text>
</comment>
<evidence type="ECO:0008006" key="7">
    <source>
        <dbReference type="Google" id="ProtNLM"/>
    </source>
</evidence>
<evidence type="ECO:0000256" key="4">
    <source>
        <dbReference type="ARBA" id="ARBA00023134"/>
    </source>
</evidence>
<dbReference type="Pfam" id="PF03308">
    <property type="entry name" value="MeaB"/>
    <property type="match status" value="1"/>
</dbReference>
<accession>A0A381Z8J3</accession>
<dbReference type="SUPFAM" id="SSF52540">
    <property type="entry name" value="P-loop containing nucleoside triphosphate hydrolases"/>
    <property type="match status" value="1"/>
</dbReference>
<dbReference type="AlphaFoldDB" id="A0A381Z8J3"/>
<dbReference type="Gene3D" id="3.40.50.300">
    <property type="entry name" value="P-loop containing nucleotide triphosphate hydrolases"/>
    <property type="match status" value="1"/>
</dbReference>
<dbReference type="CDD" id="cd03114">
    <property type="entry name" value="MMAA-like"/>
    <property type="match status" value="1"/>
</dbReference>
<evidence type="ECO:0000256" key="2">
    <source>
        <dbReference type="ARBA" id="ARBA00022741"/>
    </source>
</evidence>
<feature type="non-terminal residue" evidence="6">
    <location>
        <position position="264"/>
    </location>
</feature>
<keyword evidence="2" id="KW-0547">Nucleotide-binding</keyword>
<dbReference type="InterPro" id="IPR005129">
    <property type="entry name" value="GTPase_ArgK"/>
</dbReference>
<proteinExistence type="inferred from homology"/>
<gene>
    <name evidence="6" type="ORF">METZ01_LOCUS138414</name>
</gene>
<evidence type="ECO:0000256" key="3">
    <source>
        <dbReference type="ARBA" id="ARBA00022801"/>
    </source>
</evidence>
<evidence type="ECO:0000256" key="5">
    <source>
        <dbReference type="ARBA" id="ARBA00023186"/>
    </source>
</evidence>
<dbReference type="GO" id="GO:0005525">
    <property type="term" value="F:GTP binding"/>
    <property type="evidence" value="ECO:0007669"/>
    <property type="project" value="UniProtKB-KW"/>
</dbReference>
<evidence type="ECO:0000256" key="1">
    <source>
        <dbReference type="ARBA" id="ARBA00009625"/>
    </source>
</evidence>
<reference evidence="6" key="1">
    <citation type="submission" date="2018-05" db="EMBL/GenBank/DDBJ databases">
        <authorList>
            <person name="Lanie J.A."/>
            <person name="Ng W.-L."/>
            <person name="Kazmierczak K.M."/>
            <person name="Andrzejewski T.M."/>
            <person name="Davidsen T.M."/>
            <person name="Wayne K.J."/>
            <person name="Tettelin H."/>
            <person name="Glass J.I."/>
            <person name="Rusch D."/>
            <person name="Podicherti R."/>
            <person name="Tsui H.-C.T."/>
            <person name="Winkler M.E."/>
        </authorList>
    </citation>
    <scope>NUCLEOTIDE SEQUENCE</scope>
</reference>
<protein>
    <recommendedName>
        <fullName evidence="7">AAA+ ATPase domain-containing protein</fullName>
    </recommendedName>
</protein>
<dbReference type="InterPro" id="IPR027417">
    <property type="entry name" value="P-loop_NTPase"/>
</dbReference>
<organism evidence="6">
    <name type="scientific">marine metagenome</name>
    <dbReference type="NCBI Taxonomy" id="408172"/>
    <lineage>
        <taxon>unclassified sequences</taxon>
        <taxon>metagenomes</taxon>
        <taxon>ecological metagenomes</taxon>
    </lineage>
</organism>